<protein>
    <submittedName>
        <fullName evidence="1">Uncharacterized protein</fullName>
    </submittedName>
</protein>
<dbReference type="Proteomes" id="UP001431181">
    <property type="component" value="Unassembled WGS sequence"/>
</dbReference>
<name>A0ABT3KCL4_9GAMM</name>
<dbReference type="RefSeq" id="WP_265217497.1">
    <property type="nucleotide sequence ID" value="NZ_JAPEUL010000004.1"/>
</dbReference>
<evidence type="ECO:0000313" key="1">
    <source>
        <dbReference type="EMBL" id="MCW4628286.1"/>
    </source>
</evidence>
<proteinExistence type="predicted"/>
<accession>A0ABT3KCL4</accession>
<reference evidence="1" key="1">
    <citation type="submission" date="2022-11" db="EMBL/GenBank/DDBJ databases">
        <title>Marinomonas sp. nov., isolated from marine algae.</title>
        <authorList>
            <person name="Choi D.G."/>
            <person name="Kim J.M."/>
            <person name="Lee J.K."/>
            <person name="Baek J.H."/>
            <person name="Jeon C.O."/>
        </authorList>
    </citation>
    <scope>NUCLEOTIDE SEQUENCE</scope>
    <source>
        <strain evidence="1">KJ51-3</strain>
    </source>
</reference>
<dbReference type="EMBL" id="JAPEUL010000004">
    <property type="protein sequence ID" value="MCW4628286.1"/>
    <property type="molecule type" value="Genomic_DNA"/>
</dbReference>
<organism evidence="1 2">
    <name type="scientific">Marinomonas rhodophyticola</name>
    <dbReference type="NCBI Taxonomy" id="2992803"/>
    <lineage>
        <taxon>Bacteria</taxon>
        <taxon>Pseudomonadati</taxon>
        <taxon>Pseudomonadota</taxon>
        <taxon>Gammaproteobacteria</taxon>
        <taxon>Oceanospirillales</taxon>
        <taxon>Oceanospirillaceae</taxon>
        <taxon>Marinomonas</taxon>
    </lineage>
</organism>
<evidence type="ECO:0000313" key="2">
    <source>
        <dbReference type="Proteomes" id="UP001431181"/>
    </source>
</evidence>
<gene>
    <name evidence="1" type="ORF">ONZ52_04325</name>
</gene>
<comment type="caution">
    <text evidence="1">The sequence shown here is derived from an EMBL/GenBank/DDBJ whole genome shotgun (WGS) entry which is preliminary data.</text>
</comment>
<sequence>MSTFATQIIQNIANPAATSPLNGQIAVDVQVSDDRVRATARSRSPFISIEKDPDAGQN</sequence>
<keyword evidence="2" id="KW-1185">Reference proteome</keyword>